<keyword evidence="2" id="KW-1185">Reference proteome</keyword>
<name>A0A3M7P4H1_BRAPC</name>
<organism evidence="1 2">
    <name type="scientific">Brachionus plicatilis</name>
    <name type="common">Marine rotifer</name>
    <name type="synonym">Brachionus muelleri</name>
    <dbReference type="NCBI Taxonomy" id="10195"/>
    <lineage>
        <taxon>Eukaryota</taxon>
        <taxon>Metazoa</taxon>
        <taxon>Spiralia</taxon>
        <taxon>Gnathifera</taxon>
        <taxon>Rotifera</taxon>
        <taxon>Eurotatoria</taxon>
        <taxon>Monogononta</taxon>
        <taxon>Pseudotrocha</taxon>
        <taxon>Ploima</taxon>
        <taxon>Brachionidae</taxon>
        <taxon>Brachionus</taxon>
    </lineage>
</organism>
<reference evidence="1 2" key="1">
    <citation type="journal article" date="2018" name="Sci. Rep.">
        <title>Genomic signatures of local adaptation to the degree of environmental predictability in rotifers.</title>
        <authorList>
            <person name="Franch-Gras L."/>
            <person name="Hahn C."/>
            <person name="Garcia-Roger E.M."/>
            <person name="Carmona M.J."/>
            <person name="Serra M."/>
            <person name="Gomez A."/>
        </authorList>
    </citation>
    <scope>NUCLEOTIDE SEQUENCE [LARGE SCALE GENOMIC DNA]</scope>
    <source>
        <strain evidence="1">HYR1</strain>
    </source>
</reference>
<proteinExistence type="predicted"/>
<comment type="caution">
    <text evidence="1">The sequence shown here is derived from an EMBL/GenBank/DDBJ whole genome shotgun (WGS) entry which is preliminary data.</text>
</comment>
<dbReference type="AlphaFoldDB" id="A0A3M7P4H1"/>
<evidence type="ECO:0000313" key="1">
    <source>
        <dbReference type="EMBL" id="RMZ93975.1"/>
    </source>
</evidence>
<dbReference type="OrthoDB" id="406765at2759"/>
<dbReference type="EMBL" id="REGN01013401">
    <property type="protein sequence ID" value="RMZ93975.1"/>
    <property type="molecule type" value="Genomic_DNA"/>
</dbReference>
<dbReference type="PANTHER" id="PTHR39217">
    <property type="match status" value="1"/>
</dbReference>
<dbReference type="Proteomes" id="UP000276133">
    <property type="component" value="Unassembled WGS sequence"/>
</dbReference>
<sequence>MMRIAIATEQEYLEKGWKEDNVLRIKLVSLLRNEGISFPESNVVIIDWRDRLINPHTFNAIFISSTWNAVDFPNEFLEWLNNCESDGTARIINCSEIIAKAFDKKNYFQELASVLDKQNIRGKLIPTYFTSPAYQGVSLTEIRSFFKKSDFEAKELVLKPRISADGKDLSRIKLDGRSDDAIEAEIIQALKKTKVKSSGGMIQPLIDTIETGSDHGEYQLLFLNGKFSHANVKPPGFEKLPDGMNEFSEFIADYFFKKYNSGHVS</sequence>
<protein>
    <submittedName>
        <fullName evidence="1">Cycloserine biosynthesis</fullName>
    </submittedName>
</protein>
<dbReference type="PANTHER" id="PTHR39217:SF1">
    <property type="entry name" value="GLUTATHIONE SYNTHETASE"/>
    <property type="match status" value="1"/>
</dbReference>
<accession>A0A3M7P4H1</accession>
<gene>
    <name evidence="1" type="ORF">BpHYR1_017870</name>
</gene>
<dbReference type="InterPro" id="IPR053191">
    <property type="entry name" value="DcsG_Biosynth_Enzyme"/>
</dbReference>
<evidence type="ECO:0000313" key="2">
    <source>
        <dbReference type="Proteomes" id="UP000276133"/>
    </source>
</evidence>